<keyword evidence="1 2" id="KW-0808">Transferase</keyword>
<dbReference type="Pfam" id="PF02515">
    <property type="entry name" value="CoA_transf_3"/>
    <property type="match status" value="1"/>
</dbReference>
<dbReference type="GO" id="GO:0008410">
    <property type="term" value="F:CoA-transferase activity"/>
    <property type="evidence" value="ECO:0007669"/>
    <property type="project" value="TreeGrafter"/>
</dbReference>
<name>A0A3R9MQW8_ACHDE</name>
<evidence type="ECO:0000313" key="2">
    <source>
        <dbReference type="EMBL" id="QKQ46454.1"/>
    </source>
</evidence>
<dbReference type="Gene3D" id="3.40.50.10540">
    <property type="entry name" value="Crotonobetainyl-coa:carnitine coa-transferase, domain 1"/>
    <property type="match status" value="1"/>
</dbReference>
<dbReference type="Gene3D" id="3.30.1540.10">
    <property type="entry name" value="formyl-coa transferase, domain 3"/>
    <property type="match status" value="1"/>
</dbReference>
<dbReference type="GeneID" id="92845413"/>
<keyword evidence="5" id="KW-1185">Reference proteome</keyword>
<dbReference type="InterPro" id="IPR003673">
    <property type="entry name" value="CoA-Trfase_fam_III"/>
</dbReference>
<evidence type="ECO:0000313" key="4">
    <source>
        <dbReference type="Proteomes" id="UP000509782"/>
    </source>
</evidence>
<dbReference type="PANTHER" id="PTHR48207">
    <property type="entry name" value="SUCCINATE--HYDROXYMETHYLGLUTARATE COA-TRANSFERASE"/>
    <property type="match status" value="1"/>
</dbReference>
<reference evidence="2 4" key="1">
    <citation type="submission" date="2020-05" db="EMBL/GenBank/DDBJ databases">
        <title>FDA dAtabase for Regulatory Grade micrObial Sequences (FDA-ARGOS): Supporting development and validation of Infectious Disease Dx tests.</title>
        <authorList>
            <person name="Sproer C."/>
            <person name="Gronow S."/>
            <person name="Severitt S."/>
            <person name="Schroder I."/>
            <person name="Tallon L."/>
            <person name="Sadzewicz L."/>
            <person name="Zhao X."/>
            <person name="Vavikolanu K."/>
            <person name="Mehta A."/>
            <person name="Aluvathingal J."/>
            <person name="Nadendla S."/>
            <person name="Myers T."/>
            <person name="Yan Y."/>
            <person name="Sichtig H."/>
        </authorList>
    </citation>
    <scope>NUCLEOTIDE SEQUENCE [LARGE SCALE GENOMIC DNA]</scope>
    <source>
        <strain evidence="2 4">FDAARGOS_787</strain>
    </source>
</reference>
<evidence type="ECO:0000313" key="5">
    <source>
        <dbReference type="Proteomes" id="UP001446337"/>
    </source>
</evidence>
<sequence>MTVPDASSSLPLAGVRVLDLSRVLAGPWCTQTLADLGADVWKIEAPGQGDDTRGWTPPDVDGESTYFMCTNRSKRSLAIDLRHPEGRALARRLALQADVLVENYRLGALARFGLDYDTLSQAHPGLIYCSISGYGRTGPRAAEPGYDFVIQAESGLMSITGEPEGAPMKLGVAITDLVTGMNATQAVLAALLARQKTGKGQLIDLALLDSAVNVLANVGAGYLAAGQVPQRLGNGHPTVVPYQIFATADGAFALGVGNDAQFAALCAALGRPEWAEDERYRKNRSRALNRGSLVPALQQIFMTQSSEHWLARIRAAGIPAGPVRTVPQALDAPEIAARGLLADTPDARHGSLRLMRSPLHLRGTPPREPAAPPRLGEHTDEVLAQALGASAADIQAWRHAGAVA</sequence>
<dbReference type="SUPFAM" id="SSF89796">
    <property type="entry name" value="CoA-transferase family III (CaiB/BaiF)"/>
    <property type="match status" value="1"/>
</dbReference>
<accession>A0A3R9MQW8</accession>
<organism evidence="2 4">
    <name type="scientific">Achromobacter denitrificans</name>
    <name type="common">Alcaligenes denitrificans</name>
    <dbReference type="NCBI Taxonomy" id="32002"/>
    <lineage>
        <taxon>Bacteria</taxon>
        <taxon>Pseudomonadati</taxon>
        <taxon>Pseudomonadota</taxon>
        <taxon>Betaproteobacteria</taxon>
        <taxon>Burkholderiales</taxon>
        <taxon>Alcaligenaceae</taxon>
        <taxon>Achromobacter</taxon>
    </lineage>
</organism>
<dbReference type="Proteomes" id="UP001446337">
    <property type="component" value="Chromosome"/>
</dbReference>
<dbReference type="Proteomes" id="UP000509782">
    <property type="component" value="Chromosome"/>
</dbReference>
<dbReference type="InterPro" id="IPR023606">
    <property type="entry name" value="CoA-Trfase_III_dom_1_sf"/>
</dbReference>
<protein>
    <submittedName>
        <fullName evidence="3">CaiB/BaiF CoA-transferase family protein</fullName>
    </submittedName>
    <submittedName>
        <fullName evidence="2">CoA transferase</fullName>
    </submittedName>
</protein>
<dbReference type="EMBL" id="CP054569">
    <property type="protein sequence ID" value="QKQ46454.1"/>
    <property type="molecule type" value="Genomic_DNA"/>
</dbReference>
<dbReference type="AlphaFoldDB" id="A0A3R9MQW8"/>
<proteinExistence type="predicted"/>
<gene>
    <name evidence="3" type="ORF">AAIK43_15155</name>
    <name evidence="2" type="ORF">FOC81_07035</name>
</gene>
<dbReference type="PANTHER" id="PTHR48207:SF3">
    <property type="entry name" value="SUCCINATE--HYDROXYMETHYLGLUTARATE COA-TRANSFERASE"/>
    <property type="match status" value="1"/>
</dbReference>
<dbReference type="RefSeq" id="WP_062683516.1">
    <property type="nucleotide sequence ID" value="NZ_CADIJN010000044.1"/>
</dbReference>
<dbReference type="InterPro" id="IPR050483">
    <property type="entry name" value="CoA-transferase_III_domain"/>
</dbReference>
<dbReference type="EMBL" id="CP154792">
    <property type="protein sequence ID" value="XAN19335.1"/>
    <property type="molecule type" value="Genomic_DNA"/>
</dbReference>
<dbReference type="OrthoDB" id="9058532at2"/>
<dbReference type="STRING" id="32002.BVK87_18605"/>
<dbReference type="InterPro" id="IPR044855">
    <property type="entry name" value="CoA-Trfase_III_dom3_sf"/>
</dbReference>
<evidence type="ECO:0000256" key="1">
    <source>
        <dbReference type="ARBA" id="ARBA00022679"/>
    </source>
</evidence>
<evidence type="ECO:0000313" key="3">
    <source>
        <dbReference type="EMBL" id="XAN19335.1"/>
    </source>
</evidence>
<reference evidence="3 5" key="2">
    <citation type="submission" date="2024-05" db="EMBL/GenBank/DDBJ databases">
        <title>Achromobacter denitrificans. BP1, complete genome.</title>
        <authorList>
            <person name="Zhang B."/>
        </authorList>
    </citation>
    <scope>NUCLEOTIDE SEQUENCE [LARGE SCALE GENOMIC DNA]</scope>
    <source>
        <strain evidence="3 5">BP1</strain>
    </source>
</reference>